<accession>D3PBL6</accession>
<dbReference type="OrthoDB" id="4380123at2"/>
<proteinExistence type="predicted"/>
<dbReference type="AlphaFoldDB" id="D3PBL6"/>
<keyword evidence="2" id="KW-1185">Reference proteome</keyword>
<evidence type="ECO:0000313" key="2">
    <source>
        <dbReference type="Proteomes" id="UP000001520"/>
    </source>
</evidence>
<dbReference type="PANTHER" id="PTHR17985:SF8">
    <property type="entry name" value="TRANSPORT AND GOLGI ORGANIZATION PROTEIN 2 HOMOLOG"/>
    <property type="match status" value="1"/>
</dbReference>
<evidence type="ECO:0000313" key="1">
    <source>
        <dbReference type="EMBL" id="BAI79989.1"/>
    </source>
</evidence>
<dbReference type="Pfam" id="PF05742">
    <property type="entry name" value="TANGO2"/>
    <property type="match status" value="1"/>
</dbReference>
<organism evidence="1 2">
    <name type="scientific">Deferribacter desulfuricans (strain DSM 14783 / JCM 11476 / NBRC 101012 / SSM1)</name>
    <dbReference type="NCBI Taxonomy" id="639282"/>
    <lineage>
        <taxon>Bacteria</taxon>
        <taxon>Pseudomonadati</taxon>
        <taxon>Deferribacterota</taxon>
        <taxon>Deferribacteres</taxon>
        <taxon>Deferribacterales</taxon>
        <taxon>Deferribacteraceae</taxon>
        <taxon>Deferribacter</taxon>
    </lineage>
</organism>
<dbReference type="EMBL" id="AP011529">
    <property type="protein sequence ID" value="BAI79989.1"/>
    <property type="molecule type" value="Genomic_DNA"/>
</dbReference>
<name>D3PBL6_DEFDS</name>
<dbReference type="PANTHER" id="PTHR17985">
    <property type="entry name" value="SER/THR-RICH PROTEIN T10 IN DGCR REGION"/>
    <property type="match status" value="1"/>
</dbReference>
<dbReference type="eggNOG" id="COG3332">
    <property type="taxonomic scope" value="Bacteria"/>
</dbReference>
<evidence type="ECO:0008006" key="3">
    <source>
        <dbReference type="Google" id="ProtNLM"/>
    </source>
</evidence>
<sequence>MCVYAFAINPNEKYKFVLIGNRDEFYERESIPAHFWKDFPDILAGKDKKAGGTWLGINKNNGKIAFLTNYRDPKKFDSQKASRGLIVRNFLTSPASIQRFLIDFYAMQSAYNPFNLIFGTVDNLFYYSNVIGGLKNLTKGVYTLSNAFLDTNWYKTEKLKSYLLKILQNQNIDINEVFRCLEDKEKADDSLLPDTGVGYEKEKLLSSIFIESETYGTVFSYFILIDSKSNVSFYEKDQLNNKISEFKFQIKISKDNKS</sequence>
<reference evidence="1 2" key="1">
    <citation type="journal article" date="2010" name="DNA Res.">
        <title>Bacterial lifestyle in a deep-sea hydrothermal vent chimney revealed by the genome sequence of the thermophilic bacterium Deferribacter desulfuricans SSM1.</title>
        <authorList>
            <person name="Takaki Y."/>
            <person name="Shimamura S."/>
            <person name="Nakagawa S."/>
            <person name="Fukuhara Y."/>
            <person name="Horikawa H."/>
            <person name="Ankai A."/>
            <person name="Harada T."/>
            <person name="Hosoyama A."/>
            <person name="Oguchi A."/>
            <person name="Fukui S."/>
            <person name="Fujita N."/>
            <person name="Takami H."/>
            <person name="Takai K."/>
        </authorList>
    </citation>
    <scope>NUCLEOTIDE SEQUENCE [LARGE SCALE GENOMIC DNA]</scope>
    <source>
        <strain evidence="2">DSM 14783 / JCM 11476 / NBRC 101012 / SSM1</strain>
    </source>
</reference>
<dbReference type="HOGENOM" id="CLU_047037_1_1_0"/>
<dbReference type="Proteomes" id="UP000001520">
    <property type="component" value="Chromosome"/>
</dbReference>
<protein>
    <recommendedName>
        <fullName evidence="3">NRDE family protein</fullName>
    </recommendedName>
</protein>
<dbReference type="RefSeq" id="WP_013007237.1">
    <property type="nucleotide sequence ID" value="NC_013939.1"/>
</dbReference>
<dbReference type="STRING" id="639282.DEFDS_0495"/>
<dbReference type="KEGG" id="ddf:DEFDS_0495"/>
<gene>
    <name evidence="1" type="ordered locus">DEFDS_0495</name>
</gene>
<dbReference type="InterPro" id="IPR008551">
    <property type="entry name" value="TANGO2"/>
</dbReference>